<dbReference type="EMBL" id="JBBNAF010000009">
    <property type="protein sequence ID" value="KAK9114339.1"/>
    <property type="molecule type" value="Genomic_DNA"/>
</dbReference>
<comment type="caution">
    <text evidence="1">The sequence shown here is derived from an EMBL/GenBank/DDBJ whole genome shotgun (WGS) entry which is preliminary data.</text>
</comment>
<keyword evidence="2" id="KW-1185">Reference proteome</keyword>
<proteinExistence type="predicted"/>
<dbReference type="AlphaFoldDB" id="A0AAP0NQF7"/>
<dbReference type="Proteomes" id="UP001420932">
    <property type="component" value="Unassembled WGS sequence"/>
</dbReference>
<accession>A0AAP0NQF7</accession>
<name>A0AAP0NQF7_9MAGN</name>
<sequence length="121" mass="13929">MVQRRVTLVHYNNQHRQILSISTIRWLIEEAVARDRVRDPVECTDKDNDLVMHRDKDMDMIHLDRDFNVSVWAYGQPGGGWCVPCLEVTEEPNSSRRSPACRGGAQLVTEEPSLSRRNLAL</sequence>
<reference evidence="1 2" key="1">
    <citation type="submission" date="2024-01" db="EMBL/GenBank/DDBJ databases">
        <title>Genome assemblies of Stephania.</title>
        <authorList>
            <person name="Yang L."/>
        </authorList>
    </citation>
    <scope>NUCLEOTIDE SEQUENCE [LARGE SCALE GENOMIC DNA]</scope>
    <source>
        <strain evidence="1">YNDBR</strain>
        <tissue evidence="1">Leaf</tissue>
    </source>
</reference>
<gene>
    <name evidence="1" type="ORF">Syun_021136</name>
</gene>
<organism evidence="1 2">
    <name type="scientific">Stephania yunnanensis</name>
    <dbReference type="NCBI Taxonomy" id="152371"/>
    <lineage>
        <taxon>Eukaryota</taxon>
        <taxon>Viridiplantae</taxon>
        <taxon>Streptophyta</taxon>
        <taxon>Embryophyta</taxon>
        <taxon>Tracheophyta</taxon>
        <taxon>Spermatophyta</taxon>
        <taxon>Magnoliopsida</taxon>
        <taxon>Ranunculales</taxon>
        <taxon>Menispermaceae</taxon>
        <taxon>Menispermoideae</taxon>
        <taxon>Cissampelideae</taxon>
        <taxon>Stephania</taxon>
    </lineage>
</organism>
<protein>
    <submittedName>
        <fullName evidence="1">Uncharacterized protein</fullName>
    </submittedName>
</protein>
<evidence type="ECO:0000313" key="2">
    <source>
        <dbReference type="Proteomes" id="UP001420932"/>
    </source>
</evidence>
<evidence type="ECO:0000313" key="1">
    <source>
        <dbReference type="EMBL" id="KAK9114339.1"/>
    </source>
</evidence>